<gene>
    <name evidence="2" type="ORF">SSOG_03384</name>
</gene>
<sequence length="67" mass="7578">MPTTHSWRKSSYSPNAGNCVYVRNDRDGSLRLRESDAPDTVLTTNRTTFDTFIRAAKAGHFDRLTTT</sequence>
<dbReference type="EMBL" id="GG657754">
    <property type="protein sequence ID" value="EFL23670.1"/>
    <property type="molecule type" value="Genomic_DNA"/>
</dbReference>
<keyword evidence="3" id="KW-1185">Reference proteome</keyword>
<dbReference type="AlphaFoldDB" id="D9WLT0"/>
<dbReference type="HOGENOM" id="CLU_131550_1_2_11"/>
<organism evidence="2 3">
    <name type="scientific">Streptomyces himastatinicus ATCC 53653</name>
    <dbReference type="NCBI Taxonomy" id="457427"/>
    <lineage>
        <taxon>Bacteria</taxon>
        <taxon>Bacillati</taxon>
        <taxon>Actinomycetota</taxon>
        <taxon>Actinomycetes</taxon>
        <taxon>Kitasatosporales</taxon>
        <taxon>Streptomycetaceae</taxon>
        <taxon>Streptomyces</taxon>
        <taxon>Streptomyces violaceusniger group</taxon>
    </lineage>
</organism>
<dbReference type="RefSeq" id="WP_009715487.1">
    <property type="nucleotide sequence ID" value="NZ_GG657754.1"/>
</dbReference>
<dbReference type="Pfam" id="PF04149">
    <property type="entry name" value="DUF397"/>
    <property type="match status" value="1"/>
</dbReference>
<feature type="domain" description="DUF397" evidence="1">
    <location>
        <begin position="6"/>
        <end position="57"/>
    </location>
</feature>
<dbReference type="InterPro" id="IPR007278">
    <property type="entry name" value="DUF397"/>
</dbReference>
<evidence type="ECO:0000259" key="1">
    <source>
        <dbReference type="Pfam" id="PF04149"/>
    </source>
</evidence>
<evidence type="ECO:0000313" key="3">
    <source>
        <dbReference type="Proteomes" id="UP000003963"/>
    </source>
</evidence>
<protein>
    <recommendedName>
        <fullName evidence="1">DUF397 domain-containing protein</fullName>
    </recommendedName>
</protein>
<dbReference type="Proteomes" id="UP000003963">
    <property type="component" value="Unassembled WGS sequence"/>
</dbReference>
<dbReference type="STRING" id="457427.SSOG_03384"/>
<name>D9WLT0_9ACTN</name>
<reference evidence="2 3" key="1">
    <citation type="submission" date="2009-02" db="EMBL/GenBank/DDBJ databases">
        <title>Annotation of Streptomyces hygroscopicus strain ATCC 53653.</title>
        <authorList>
            <consortium name="The Broad Institute Genome Sequencing Platform"/>
            <consortium name="Broad Institute Microbial Sequencing Center"/>
            <person name="Fischbach M."/>
            <person name="Godfrey P."/>
            <person name="Ward D."/>
            <person name="Young S."/>
            <person name="Zeng Q."/>
            <person name="Koehrsen M."/>
            <person name="Alvarado L."/>
            <person name="Berlin A.M."/>
            <person name="Bochicchio J."/>
            <person name="Borenstein D."/>
            <person name="Chapman S.B."/>
            <person name="Chen Z."/>
            <person name="Engels R."/>
            <person name="Freedman E."/>
            <person name="Gellesch M."/>
            <person name="Goldberg J."/>
            <person name="Griggs A."/>
            <person name="Gujja S."/>
            <person name="Heilman E.R."/>
            <person name="Heiman D.I."/>
            <person name="Hepburn T.A."/>
            <person name="Howarth C."/>
            <person name="Jen D."/>
            <person name="Larson L."/>
            <person name="Lewis B."/>
            <person name="Mehta T."/>
            <person name="Park D."/>
            <person name="Pearson M."/>
            <person name="Richards J."/>
            <person name="Roberts A."/>
            <person name="Saif S."/>
            <person name="Shea T.D."/>
            <person name="Shenoy N."/>
            <person name="Sisk P."/>
            <person name="Stolte C."/>
            <person name="Sykes S.N."/>
            <person name="Thomson T."/>
            <person name="Walk T."/>
            <person name="White J."/>
            <person name="Yandava C."/>
            <person name="Straight P."/>
            <person name="Clardy J."/>
            <person name="Hung D."/>
            <person name="Kolter R."/>
            <person name="Mekalanos J."/>
            <person name="Walker S."/>
            <person name="Walsh C.T."/>
            <person name="Wieland-Brown L.C."/>
            <person name="Haas B."/>
            <person name="Nusbaum C."/>
            <person name="Birren B."/>
        </authorList>
    </citation>
    <scope>NUCLEOTIDE SEQUENCE [LARGE SCALE GENOMIC DNA]</scope>
    <source>
        <strain evidence="2 3">ATCC 53653</strain>
    </source>
</reference>
<proteinExistence type="predicted"/>
<accession>D9WLT0</accession>
<evidence type="ECO:0000313" key="2">
    <source>
        <dbReference type="EMBL" id="EFL23670.1"/>
    </source>
</evidence>
<dbReference type="OrthoDB" id="3436866at2"/>